<name>A0ABX1RFU5_9PSEU</name>
<dbReference type="InterPro" id="IPR018750">
    <property type="entry name" value="DUF2306_membrane"/>
</dbReference>
<reference evidence="2 3" key="1">
    <citation type="submission" date="2020-04" db="EMBL/GenBank/DDBJ databases">
        <authorList>
            <person name="Klaysubun C."/>
            <person name="Duangmal K."/>
            <person name="Lipun K."/>
        </authorList>
    </citation>
    <scope>NUCLEOTIDE SEQUENCE [LARGE SCALE GENOMIC DNA]</scope>
    <source>
        <strain evidence="2 3">JCM 11839</strain>
    </source>
</reference>
<keyword evidence="1" id="KW-1133">Transmembrane helix</keyword>
<keyword evidence="3" id="KW-1185">Reference proteome</keyword>
<protein>
    <submittedName>
        <fullName evidence="2">DUF2306 domain-containing protein</fullName>
    </submittedName>
</protein>
<feature type="transmembrane region" description="Helical" evidence="1">
    <location>
        <begin position="124"/>
        <end position="141"/>
    </location>
</feature>
<evidence type="ECO:0000313" key="2">
    <source>
        <dbReference type="EMBL" id="NMH79273.1"/>
    </source>
</evidence>
<dbReference type="EMBL" id="JAAXKY010000063">
    <property type="protein sequence ID" value="NMH79273.1"/>
    <property type="molecule type" value="Genomic_DNA"/>
</dbReference>
<dbReference type="Pfam" id="PF10067">
    <property type="entry name" value="DUF2306"/>
    <property type="match status" value="1"/>
</dbReference>
<feature type="transmembrane region" description="Helical" evidence="1">
    <location>
        <begin position="153"/>
        <end position="178"/>
    </location>
</feature>
<feature type="transmembrane region" description="Helical" evidence="1">
    <location>
        <begin position="51"/>
        <end position="72"/>
    </location>
</feature>
<accession>A0ABX1RFU5</accession>
<keyword evidence="1" id="KW-0472">Membrane</keyword>
<organism evidence="2 3">
    <name type="scientific">Pseudonocardia xinjiangensis</name>
    <dbReference type="NCBI Taxonomy" id="75289"/>
    <lineage>
        <taxon>Bacteria</taxon>
        <taxon>Bacillati</taxon>
        <taxon>Actinomycetota</taxon>
        <taxon>Actinomycetes</taxon>
        <taxon>Pseudonocardiales</taxon>
        <taxon>Pseudonocardiaceae</taxon>
        <taxon>Pseudonocardia</taxon>
    </lineage>
</organism>
<comment type="caution">
    <text evidence="2">The sequence shown here is derived from an EMBL/GenBank/DDBJ whole genome shotgun (WGS) entry which is preliminary data.</text>
</comment>
<gene>
    <name evidence="2" type="ORF">HF577_19530</name>
</gene>
<proteinExistence type="predicted"/>
<dbReference type="Proteomes" id="UP001296706">
    <property type="component" value="Unassembled WGS sequence"/>
</dbReference>
<feature type="transmembrane region" description="Helical" evidence="1">
    <location>
        <begin position="93"/>
        <end position="112"/>
    </location>
</feature>
<dbReference type="RefSeq" id="WP_169397338.1">
    <property type="nucleotide sequence ID" value="NZ_BAAAJH010000004.1"/>
</dbReference>
<evidence type="ECO:0000313" key="3">
    <source>
        <dbReference type="Proteomes" id="UP001296706"/>
    </source>
</evidence>
<sequence length="240" mass="25887">MSSSTPVARRVRTLALPLGVLTIAFLAVALPPYLGLDPAQARLAVPEDVPWFYPALVAHIGFGSIALLTASLQVWPWLRRTHPAVHRWSGRAYLALGVLPGGVAVLAVAPFAQTGGATGQVANTMLALLWLGTAVAGYRAARARRFDQHREWMVRSVALTFSIVANRPWSMLCIAVFAPEVMSGGPVDPAALAQAVGVSMWLSWVVNLLVAEYWLNRTRNRRGRRQVPAAGDRRPAAVAT</sequence>
<keyword evidence="1" id="KW-0812">Transmembrane</keyword>
<feature type="transmembrane region" description="Helical" evidence="1">
    <location>
        <begin position="12"/>
        <end position="31"/>
    </location>
</feature>
<evidence type="ECO:0000256" key="1">
    <source>
        <dbReference type="SAM" id="Phobius"/>
    </source>
</evidence>
<feature type="transmembrane region" description="Helical" evidence="1">
    <location>
        <begin position="190"/>
        <end position="215"/>
    </location>
</feature>